<proteinExistence type="predicted"/>
<reference evidence="2 3" key="1">
    <citation type="submission" date="2019-05" db="EMBL/GenBank/DDBJ databases">
        <title>Another draft genome of Portunus trituberculatus and its Hox gene families provides insights of decapod evolution.</title>
        <authorList>
            <person name="Jeong J.-H."/>
            <person name="Song I."/>
            <person name="Kim S."/>
            <person name="Choi T."/>
            <person name="Kim D."/>
            <person name="Ryu S."/>
            <person name="Kim W."/>
        </authorList>
    </citation>
    <scope>NUCLEOTIDE SEQUENCE [LARGE SCALE GENOMIC DNA]</scope>
    <source>
        <tissue evidence="2">Muscle</tissue>
    </source>
</reference>
<comment type="caution">
    <text evidence="2">The sequence shown here is derived from an EMBL/GenBank/DDBJ whole genome shotgun (WGS) entry which is preliminary data.</text>
</comment>
<dbReference type="Proteomes" id="UP000324222">
    <property type="component" value="Unassembled WGS sequence"/>
</dbReference>
<evidence type="ECO:0000256" key="1">
    <source>
        <dbReference type="SAM" id="MobiDB-lite"/>
    </source>
</evidence>
<organism evidence="2 3">
    <name type="scientific">Portunus trituberculatus</name>
    <name type="common">Swimming crab</name>
    <name type="synonym">Neptunus trituberculatus</name>
    <dbReference type="NCBI Taxonomy" id="210409"/>
    <lineage>
        <taxon>Eukaryota</taxon>
        <taxon>Metazoa</taxon>
        <taxon>Ecdysozoa</taxon>
        <taxon>Arthropoda</taxon>
        <taxon>Crustacea</taxon>
        <taxon>Multicrustacea</taxon>
        <taxon>Malacostraca</taxon>
        <taxon>Eumalacostraca</taxon>
        <taxon>Eucarida</taxon>
        <taxon>Decapoda</taxon>
        <taxon>Pleocyemata</taxon>
        <taxon>Brachyura</taxon>
        <taxon>Eubrachyura</taxon>
        <taxon>Portunoidea</taxon>
        <taxon>Portunidae</taxon>
        <taxon>Portuninae</taxon>
        <taxon>Portunus</taxon>
    </lineage>
</organism>
<protein>
    <submittedName>
        <fullName evidence="2">Uncharacterized protein</fullName>
    </submittedName>
</protein>
<evidence type="ECO:0000313" key="3">
    <source>
        <dbReference type="Proteomes" id="UP000324222"/>
    </source>
</evidence>
<feature type="region of interest" description="Disordered" evidence="1">
    <location>
        <begin position="1"/>
        <end position="23"/>
    </location>
</feature>
<sequence>MTTPIARTLLSPPPPPPPPASLLRHAGLTLSTLRHDRYLTDLVNCSVTTCKLPAIHFTRALLASAALLTPGDLPEGQLMLLYRYREVHEYRQQHQHFICC</sequence>
<keyword evidence="3" id="KW-1185">Reference proteome</keyword>
<accession>A0A5B7JI58</accession>
<name>A0A5B7JI58_PORTR</name>
<gene>
    <name evidence="2" type="ORF">E2C01_089691</name>
</gene>
<evidence type="ECO:0000313" key="2">
    <source>
        <dbReference type="EMBL" id="MPC94519.1"/>
    </source>
</evidence>
<dbReference type="AlphaFoldDB" id="A0A5B7JI58"/>
<dbReference type="EMBL" id="VSRR010098894">
    <property type="protein sequence ID" value="MPC94519.1"/>
    <property type="molecule type" value="Genomic_DNA"/>
</dbReference>
<feature type="compositionally biased region" description="Pro residues" evidence="1">
    <location>
        <begin position="11"/>
        <end position="20"/>
    </location>
</feature>